<evidence type="ECO:0000256" key="1">
    <source>
        <dbReference type="ARBA" id="ARBA00022801"/>
    </source>
</evidence>
<name>A0A7T5VBI7_9BACT</name>
<feature type="short sequence motif" description="HXTX 1" evidence="2">
    <location>
        <begin position="38"/>
        <end position="41"/>
    </location>
</feature>
<organism evidence="4 5">
    <name type="scientific">Desulfobulbus oligotrophicus</name>
    <dbReference type="NCBI Taxonomy" id="1909699"/>
    <lineage>
        <taxon>Bacteria</taxon>
        <taxon>Pseudomonadati</taxon>
        <taxon>Thermodesulfobacteriota</taxon>
        <taxon>Desulfobulbia</taxon>
        <taxon>Desulfobulbales</taxon>
        <taxon>Desulfobulbaceae</taxon>
        <taxon>Desulfobulbus</taxon>
    </lineage>
</organism>
<evidence type="ECO:0000259" key="3">
    <source>
        <dbReference type="Pfam" id="PF02834"/>
    </source>
</evidence>
<dbReference type="InterPro" id="IPR014051">
    <property type="entry name" value="Phosphoesterase_HXTX"/>
</dbReference>
<reference evidence="4 5" key="1">
    <citation type="submission" date="2020-05" db="EMBL/GenBank/DDBJ databases">
        <title>Complete genome of Desulfobulbus oligotrophicus.</title>
        <authorList>
            <person name="Podar M."/>
        </authorList>
    </citation>
    <scope>NUCLEOTIDE SEQUENCE [LARGE SCALE GENOMIC DNA]</scope>
    <source>
        <strain evidence="4 5">Prop6</strain>
    </source>
</reference>
<dbReference type="GO" id="GO:0004113">
    <property type="term" value="F:2',3'-cyclic-nucleotide 3'-phosphodiesterase activity"/>
    <property type="evidence" value="ECO:0007669"/>
    <property type="project" value="InterPro"/>
</dbReference>
<feature type="domain" description="Phosphoesterase HXTX" evidence="3">
    <location>
        <begin position="94"/>
        <end position="170"/>
    </location>
</feature>
<accession>A0A7T5VBI7</accession>
<dbReference type="HAMAP" id="MF_01940">
    <property type="entry name" value="RNA_CPDase"/>
    <property type="match status" value="1"/>
</dbReference>
<dbReference type="Pfam" id="PF02834">
    <property type="entry name" value="LigT_PEase"/>
    <property type="match status" value="2"/>
</dbReference>
<dbReference type="InterPro" id="IPR004175">
    <property type="entry name" value="RNA_CPDase"/>
</dbReference>
<protein>
    <recommendedName>
        <fullName evidence="2">RNA 2',3'-cyclic phosphodiesterase</fullName>
        <shortName evidence="2">RNA 2',3'-CPDase</shortName>
        <ecNumber evidence="2">3.1.4.58</ecNumber>
    </recommendedName>
</protein>
<evidence type="ECO:0000313" key="5">
    <source>
        <dbReference type="Proteomes" id="UP000596092"/>
    </source>
</evidence>
<dbReference type="KEGG" id="dog:HP555_02350"/>
<dbReference type="SUPFAM" id="SSF55144">
    <property type="entry name" value="LigT-like"/>
    <property type="match status" value="1"/>
</dbReference>
<proteinExistence type="inferred from homology"/>
<dbReference type="InterPro" id="IPR009097">
    <property type="entry name" value="Cyclic_Pdiesterase"/>
</dbReference>
<dbReference type="EC" id="3.1.4.58" evidence="2"/>
<sequence>MNKRLFVGIDLPEEICDQLKPLCCGLPGARWVPLEQLHLTLCFIGETDGSTFLDIKEALSEIVAAPFSLQLRGVGAFPPRGQPRIVWVGVEKCEPLMMLQRKITTRLFQLGLSLENRKYSPHLTLARLHQTPPARVGKFFIEHSLFALPPFAVDRFILYSSVLGRKGSIYSMEQAYRLVAADA</sequence>
<dbReference type="EMBL" id="CP054140">
    <property type="protein sequence ID" value="QQG64786.1"/>
    <property type="molecule type" value="Genomic_DNA"/>
</dbReference>
<dbReference type="GO" id="GO:0008664">
    <property type="term" value="F:RNA 2',3'-cyclic 3'-phosphodiesterase activity"/>
    <property type="evidence" value="ECO:0007669"/>
    <property type="project" value="UniProtKB-EC"/>
</dbReference>
<dbReference type="Gene3D" id="3.90.1140.10">
    <property type="entry name" value="Cyclic phosphodiesterase"/>
    <property type="match status" value="1"/>
</dbReference>
<comment type="catalytic activity">
    <reaction evidence="2">
        <text>a 3'-end 2',3'-cyclophospho-ribonucleotide-RNA + H2O = a 3'-end 2'-phospho-ribonucleotide-RNA + H(+)</text>
        <dbReference type="Rhea" id="RHEA:11828"/>
        <dbReference type="Rhea" id="RHEA-COMP:10464"/>
        <dbReference type="Rhea" id="RHEA-COMP:17353"/>
        <dbReference type="ChEBI" id="CHEBI:15377"/>
        <dbReference type="ChEBI" id="CHEBI:15378"/>
        <dbReference type="ChEBI" id="CHEBI:83064"/>
        <dbReference type="ChEBI" id="CHEBI:173113"/>
        <dbReference type="EC" id="3.1.4.58"/>
    </reaction>
</comment>
<dbReference type="PANTHER" id="PTHR35561">
    <property type="entry name" value="RNA 2',3'-CYCLIC PHOSPHODIESTERASE"/>
    <property type="match status" value="1"/>
</dbReference>
<keyword evidence="5" id="KW-1185">Reference proteome</keyword>
<evidence type="ECO:0000313" key="4">
    <source>
        <dbReference type="EMBL" id="QQG64786.1"/>
    </source>
</evidence>
<evidence type="ECO:0000256" key="2">
    <source>
        <dbReference type="HAMAP-Rule" id="MF_01940"/>
    </source>
</evidence>
<dbReference type="NCBIfam" id="TIGR02258">
    <property type="entry name" value="2_5_ligase"/>
    <property type="match status" value="1"/>
</dbReference>
<comment type="similarity">
    <text evidence="2">Belongs to the 2H phosphoesterase superfamily. ThpR family.</text>
</comment>
<dbReference type="RefSeq" id="WP_199263617.1">
    <property type="nucleotide sequence ID" value="NZ_CP054140.1"/>
</dbReference>
<feature type="active site" description="Proton acceptor" evidence="2">
    <location>
        <position position="122"/>
    </location>
</feature>
<feature type="domain" description="Phosphoesterase HXTX" evidence="3">
    <location>
        <begin position="9"/>
        <end position="87"/>
    </location>
</feature>
<feature type="short sequence motif" description="HXTX 2" evidence="2">
    <location>
        <begin position="122"/>
        <end position="125"/>
    </location>
</feature>
<gene>
    <name evidence="4" type="primary">thpR</name>
    <name evidence="4" type="ORF">HP555_02350</name>
</gene>
<keyword evidence="1 2" id="KW-0378">Hydrolase</keyword>
<dbReference type="Proteomes" id="UP000596092">
    <property type="component" value="Chromosome"/>
</dbReference>
<comment type="function">
    <text evidence="2">Hydrolyzes RNA 2',3'-cyclic phosphodiester to an RNA 2'-phosphomonoester.</text>
</comment>
<feature type="active site" description="Proton donor" evidence="2">
    <location>
        <position position="38"/>
    </location>
</feature>
<dbReference type="AlphaFoldDB" id="A0A7T5VBI7"/>
<dbReference type="PANTHER" id="PTHR35561:SF1">
    <property type="entry name" value="RNA 2',3'-CYCLIC PHOSPHODIESTERASE"/>
    <property type="match status" value="1"/>
</dbReference>